<proteinExistence type="predicted"/>
<dbReference type="STRING" id="151549.A0A4C1SZI9"/>
<dbReference type="PANTHER" id="PTHR10492:SF57">
    <property type="entry name" value="ATP-DEPENDENT DNA HELICASE"/>
    <property type="match status" value="1"/>
</dbReference>
<accession>A0A4C1SZI9</accession>
<comment type="caution">
    <text evidence="2">The sequence shown here is derived from an EMBL/GenBank/DDBJ whole genome shotgun (WGS) entry which is preliminary data.</text>
</comment>
<evidence type="ECO:0000313" key="2">
    <source>
        <dbReference type="EMBL" id="GBP06608.1"/>
    </source>
</evidence>
<dbReference type="Proteomes" id="UP000299102">
    <property type="component" value="Unassembled WGS sequence"/>
</dbReference>
<feature type="domain" description="DNA helicase Pif1-like 2B" evidence="1">
    <location>
        <begin position="12"/>
        <end position="53"/>
    </location>
</feature>
<sequence length="152" mass="17176">MEDEESTSYPVEFLESLSAPGLPAHKINLKVGTHNTPRNLKLCNGTRLKVTNLQQNLIEAEILTGCGIENKASQRELTFPRRLYKMALDGYYARRRRDTIVHDRPSSFVFGDNRSSRIFGRRLYAKGVDGPFRRICAIAIIVVVIVQPSARS</sequence>
<dbReference type="Pfam" id="PF21530">
    <property type="entry name" value="Pif1_2B_dom"/>
    <property type="match status" value="1"/>
</dbReference>
<keyword evidence="3" id="KW-1185">Reference proteome</keyword>
<dbReference type="AlphaFoldDB" id="A0A4C1SZI9"/>
<name>A0A4C1SZI9_EUMVA</name>
<gene>
    <name evidence="2" type="ORF">EVAR_103437_1</name>
</gene>
<protein>
    <recommendedName>
        <fullName evidence="1">DNA helicase Pif1-like 2B domain-containing protein</fullName>
    </recommendedName>
</protein>
<evidence type="ECO:0000259" key="1">
    <source>
        <dbReference type="Pfam" id="PF21530"/>
    </source>
</evidence>
<dbReference type="EMBL" id="BGZK01004063">
    <property type="protein sequence ID" value="GBP06608.1"/>
    <property type="molecule type" value="Genomic_DNA"/>
</dbReference>
<evidence type="ECO:0000313" key="3">
    <source>
        <dbReference type="Proteomes" id="UP000299102"/>
    </source>
</evidence>
<reference evidence="2 3" key="1">
    <citation type="journal article" date="2019" name="Commun. Biol.">
        <title>The bagworm genome reveals a unique fibroin gene that provides high tensile strength.</title>
        <authorList>
            <person name="Kono N."/>
            <person name="Nakamura H."/>
            <person name="Ohtoshi R."/>
            <person name="Tomita M."/>
            <person name="Numata K."/>
            <person name="Arakawa K."/>
        </authorList>
    </citation>
    <scope>NUCLEOTIDE SEQUENCE [LARGE SCALE GENOMIC DNA]</scope>
</reference>
<dbReference type="PANTHER" id="PTHR10492">
    <property type="match status" value="1"/>
</dbReference>
<dbReference type="InterPro" id="IPR049163">
    <property type="entry name" value="Pif1-like_2B_dom"/>
</dbReference>
<organism evidence="2 3">
    <name type="scientific">Eumeta variegata</name>
    <name type="common">Bagworm moth</name>
    <name type="synonym">Eumeta japonica</name>
    <dbReference type="NCBI Taxonomy" id="151549"/>
    <lineage>
        <taxon>Eukaryota</taxon>
        <taxon>Metazoa</taxon>
        <taxon>Ecdysozoa</taxon>
        <taxon>Arthropoda</taxon>
        <taxon>Hexapoda</taxon>
        <taxon>Insecta</taxon>
        <taxon>Pterygota</taxon>
        <taxon>Neoptera</taxon>
        <taxon>Endopterygota</taxon>
        <taxon>Lepidoptera</taxon>
        <taxon>Glossata</taxon>
        <taxon>Ditrysia</taxon>
        <taxon>Tineoidea</taxon>
        <taxon>Psychidae</taxon>
        <taxon>Oiketicinae</taxon>
        <taxon>Eumeta</taxon>
    </lineage>
</organism>